<keyword evidence="2 6" id="KW-0812">Transmembrane</keyword>
<feature type="transmembrane region" description="Helical" evidence="6">
    <location>
        <begin position="201"/>
        <end position="221"/>
    </location>
</feature>
<evidence type="ECO:0000313" key="8">
    <source>
        <dbReference type="Proteomes" id="UP001501676"/>
    </source>
</evidence>
<protein>
    <recommendedName>
        <fullName evidence="9">Isoprenylcysteine carboxylmethyltransferase family protein</fullName>
    </recommendedName>
</protein>
<evidence type="ECO:0000256" key="5">
    <source>
        <dbReference type="SAM" id="MobiDB-lite"/>
    </source>
</evidence>
<feature type="transmembrane region" description="Helical" evidence="6">
    <location>
        <begin position="260"/>
        <end position="284"/>
    </location>
</feature>
<dbReference type="Gene3D" id="1.20.120.1630">
    <property type="match status" value="1"/>
</dbReference>
<comment type="caution">
    <text evidence="7">The sequence shown here is derived from an EMBL/GenBank/DDBJ whole genome shotgun (WGS) entry which is preliminary data.</text>
</comment>
<keyword evidence="3 6" id="KW-1133">Transmembrane helix</keyword>
<organism evidence="7 8">
    <name type="scientific">Cryptosporangium minutisporangium</name>
    <dbReference type="NCBI Taxonomy" id="113569"/>
    <lineage>
        <taxon>Bacteria</taxon>
        <taxon>Bacillati</taxon>
        <taxon>Actinomycetota</taxon>
        <taxon>Actinomycetes</taxon>
        <taxon>Cryptosporangiales</taxon>
        <taxon>Cryptosporangiaceae</taxon>
        <taxon>Cryptosporangium</taxon>
    </lineage>
</organism>
<keyword evidence="4 6" id="KW-0472">Membrane</keyword>
<dbReference type="EMBL" id="BAAAYN010000017">
    <property type="protein sequence ID" value="GAA3386690.1"/>
    <property type="molecule type" value="Genomic_DNA"/>
</dbReference>
<proteinExistence type="predicted"/>
<evidence type="ECO:0000256" key="2">
    <source>
        <dbReference type="ARBA" id="ARBA00022692"/>
    </source>
</evidence>
<dbReference type="Proteomes" id="UP001501676">
    <property type="component" value="Unassembled WGS sequence"/>
</dbReference>
<dbReference type="Pfam" id="PF04191">
    <property type="entry name" value="PEMT"/>
    <property type="match status" value="1"/>
</dbReference>
<evidence type="ECO:0000256" key="3">
    <source>
        <dbReference type="ARBA" id="ARBA00022989"/>
    </source>
</evidence>
<feature type="transmembrane region" description="Helical" evidence="6">
    <location>
        <begin position="6"/>
        <end position="24"/>
    </location>
</feature>
<gene>
    <name evidence="7" type="ORF">GCM10020369_25960</name>
</gene>
<keyword evidence="8" id="KW-1185">Reference proteome</keyword>
<comment type="subcellular location">
    <subcellularLocation>
        <location evidence="1">Endomembrane system</location>
        <topology evidence="1">Multi-pass membrane protein</topology>
    </subcellularLocation>
</comment>
<dbReference type="InterPro" id="IPR007318">
    <property type="entry name" value="Phopholipid_MeTrfase"/>
</dbReference>
<reference evidence="8" key="1">
    <citation type="journal article" date="2019" name="Int. J. Syst. Evol. Microbiol.">
        <title>The Global Catalogue of Microorganisms (GCM) 10K type strain sequencing project: providing services to taxonomists for standard genome sequencing and annotation.</title>
        <authorList>
            <consortium name="The Broad Institute Genomics Platform"/>
            <consortium name="The Broad Institute Genome Sequencing Center for Infectious Disease"/>
            <person name="Wu L."/>
            <person name="Ma J."/>
        </authorList>
    </citation>
    <scope>NUCLEOTIDE SEQUENCE [LARGE SCALE GENOMIC DNA]</scope>
    <source>
        <strain evidence="8">JCM 9458</strain>
    </source>
</reference>
<evidence type="ECO:0000256" key="6">
    <source>
        <dbReference type="SAM" id="Phobius"/>
    </source>
</evidence>
<feature type="transmembrane region" description="Helical" evidence="6">
    <location>
        <begin position="36"/>
        <end position="57"/>
    </location>
</feature>
<feature type="transmembrane region" description="Helical" evidence="6">
    <location>
        <begin position="77"/>
        <end position="95"/>
    </location>
</feature>
<evidence type="ECO:0000313" key="7">
    <source>
        <dbReference type="EMBL" id="GAA3386690.1"/>
    </source>
</evidence>
<feature type="transmembrane region" description="Helical" evidence="6">
    <location>
        <begin position="107"/>
        <end position="127"/>
    </location>
</feature>
<evidence type="ECO:0008006" key="9">
    <source>
        <dbReference type="Google" id="ProtNLM"/>
    </source>
</evidence>
<accession>A0ABP6SWT8</accession>
<feature type="transmembrane region" description="Helical" evidence="6">
    <location>
        <begin position="133"/>
        <end position="151"/>
    </location>
</feature>
<sequence>MTGLAVARYAVLAVPVAALVAAAYPVRGSRRTRGALLLAFLLALVGVALLDRLARWADWWSYLPVHGAFDGLPADLWLGWAVLWGPLPVAVGRLLSGHWPTMLRTPILLAAVGWIDAVTMPALTPLVRLGSGWGWGELLGLLLVALPAVVLGECTAAGRHLRLRVVLQMALFAGLVLWLVPTVVMAVGDGSWSAVLRAPRWWLSLLVQAAVLASVPGLAAVREFAERGGGTPYPWDPPSRLVTTGPYAYLANPMQVSATLLTGVLAIALESWAVAAAAVMSVVFSEAVAEKHEDDDLRRRYGPEWTAYRSRVRRWIPRRRPAGFRSATLYLDLGCVQCRELHGAFGRSDGVGLTLADAREYPGALYRVRYERDDGVVVDGVEAVALAVEHVGAGPAVLGWLARLPVIRWVVARVADGVGFGPSAEPVGRGLPSAPGHDERPEAASVNGDEWRRTPGSA</sequence>
<feature type="transmembrane region" description="Helical" evidence="6">
    <location>
        <begin position="163"/>
        <end position="181"/>
    </location>
</feature>
<evidence type="ECO:0000256" key="1">
    <source>
        <dbReference type="ARBA" id="ARBA00004127"/>
    </source>
</evidence>
<feature type="region of interest" description="Disordered" evidence="5">
    <location>
        <begin position="424"/>
        <end position="458"/>
    </location>
</feature>
<evidence type="ECO:0000256" key="4">
    <source>
        <dbReference type="ARBA" id="ARBA00023136"/>
    </source>
</evidence>
<dbReference type="RefSeq" id="WP_345728304.1">
    <property type="nucleotide sequence ID" value="NZ_BAAAYN010000017.1"/>
</dbReference>
<feature type="compositionally biased region" description="Basic and acidic residues" evidence="5">
    <location>
        <begin position="449"/>
        <end position="458"/>
    </location>
</feature>
<name>A0ABP6SWT8_9ACTN</name>